<dbReference type="InterPro" id="IPR000917">
    <property type="entry name" value="Sulfatase_N"/>
</dbReference>
<evidence type="ECO:0000313" key="7">
    <source>
        <dbReference type="Proteomes" id="UP001202961"/>
    </source>
</evidence>
<keyword evidence="2" id="KW-0378">Hydrolase</keyword>
<dbReference type="EMBL" id="JAMQBK010000060">
    <property type="protein sequence ID" value="MCM2373078.1"/>
    <property type="molecule type" value="Genomic_DNA"/>
</dbReference>
<dbReference type="Pfam" id="PF00884">
    <property type="entry name" value="Sulfatase"/>
    <property type="match status" value="1"/>
</dbReference>
<dbReference type="InterPro" id="IPR017850">
    <property type="entry name" value="Alkaline_phosphatase_core_sf"/>
</dbReference>
<evidence type="ECO:0000259" key="5">
    <source>
        <dbReference type="Pfam" id="PF00884"/>
    </source>
</evidence>
<feature type="signal peptide" evidence="4">
    <location>
        <begin position="1"/>
        <end position="25"/>
    </location>
</feature>
<dbReference type="InterPro" id="IPR050738">
    <property type="entry name" value="Sulfatase"/>
</dbReference>
<evidence type="ECO:0000256" key="3">
    <source>
        <dbReference type="SAM" id="MobiDB-lite"/>
    </source>
</evidence>
<feature type="compositionally biased region" description="Basic and acidic residues" evidence="3">
    <location>
        <begin position="474"/>
        <end position="495"/>
    </location>
</feature>
<dbReference type="Gene3D" id="3.40.720.10">
    <property type="entry name" value="Alkaline Phosphatase, subunit A"/>
    <property type="match status" value="1"/>
</dbReference>
<dbReference type="Gene3D" id="3.30.1120.10">
    <property type="match status" value="1"/>
</dbReference>
<dbReference type="PANTHER" id="PTHR42693">
    <property type="entry name" value="ARYLSULFATASE FAMILY MEMBER"/>
    <property type="match status" value="1"/>
</dbReference>
<comment type="caution">
    <text evidence="6">The sequence shown here is derived from an EMBL/GenBank/DDBJ whole genome shotgun (WGS) entry which is preliminary data.</text>
</comment>
<protein>
    <submittedName>
        <fullName evidence="6">Sulfatase</fullName>
    </submittedName>
</protein>
<gene>
    <name evidence="6" type="ORF">NB063_20890</name>
</gene>
<evidence type="ECO:0000313" key="6">
    <source>
        <dbReference type="EMBL" id="MCM2373078.1"/>
    </source>
</evidence>
<accession>A0ABT0U802</accession>
<comment type="similarity">
    <text evidence="1">Belongs to the sulfatase family.</text>
</comment>
<feature type="region of interest" description="Disordered" evidence="3">
    <location>
        <begin position="474"/>
        <end position="506"/>
    </location>
</feature>
<dbReference type="Proteomes" id="UP001202961">
    <property type="component" value="Unassembled WGS sequence"/>
</dbReference>
<keyword evidence="7" id="KW-1185">Reference proteome</keyword>
<feature type="chain" id="PRO_5046820370" evidence="4">
    <location>
        <begin position="26"/>
        <end position="506"/>
    </location>
</feature>
<dbReference type="RefSeq" id="WP_250930711.1">
    <property type="nucleotide sequence ID" value="NZ_JAMQBK010000060.1"/>
</dbReference>
<dbReference type="CDD" id="cd16026">
    <property type="entry name" value="GALNS_like"/>
    <property type="match status" value="1"/>
</dbReference>
<evidence type="ECO:0000256" key="4">
    <source>
        <dbReference type="SAM" id="SignalP"/>
    </source>
</evidence>
<evidence type="ECO:0000256" key="1">
    <source>
        <dbReference type="ARBA" id="ARBA00008779"/>
    </source>
</evidence>
<reference evidence="6 7" key="1">
    <citation type="journal article" date="2022" name="Syst. Appl. Microbiol.">
        <title>Rhodopirellula aestuarii sp. nov., a novel member of the genus Rhodopirellula isolated from brackish sediments collected in the Tagus River estuary, Portugal.</title>
        <authorList>
            <person name="Vitorino I.R."/>
            <person name="Klimek D."/>
            <person name="Calusinska M."/>
            <person name="Lobo-da-Cunha A."/>
            <person name="Vasconcelos V."/>
            <person name="Lage O.M."/>
        </authorList>
    </citation>
    <scope>NUCLEOTIDE SEQUENCE [LARGE SCALE GENOMIC DNA]</scope>
    <source>
        <strain evidence="6 7">ICT_H3.1</strain>
    </source>
</reference>
<dbReference type="SUPFAM" id="SSF53649">
    <property type="entry name" value="Alkaline phosphatase-like"/>
    <property type="match status" value="1"/>
</dbReference>
<organism evidence="6 7">
    <name type="scientific">Aporhodopirellula aestuarii</name>
    <dbReference type="NCBI Taxonomy" id="2950107"/>
    <lineage>
        <taxon>Bacteria</taxon>
        <taxon>Pseudomonadati</taxon>
        <taxon>Planctomycetota</taxon>
        <taxon>Planctomycetia</taxon>
        <taxon>Pirellulales</taxon>
        <taxon>Pirellulaceae</taxon>
        <taxon>Aporhodopirellula</taxon>
    </lineage>
</organism>
<proteinExistence type="inferred from homology"/>
<feature type="domain" description="Sulfatase N-terminal" evidence="5">
    <location>
        <begin position="41"/>
        <end position="369"/>
    </location>
</feature>
<evidence type="ECO:0000256" key="2">
    <source>
        <dbReference type="ARBA" id="ARBA00022801"/>
    </source>
</evidence>
<name>A0ABT0U802_9BACT</name>
<sequence>MPRINQFIIRFITSLLCAGPLSSFAAAASGVSVEDVSGARPSIVLIFMDDMGYGDIGPFGASEYPTPNLDRMADEGRRFTDFVVSSAVCSASRSALLTGCYHRRVGISGALGPKSRIGLAPEETTIAEICKAAGYRTACFGKWHLGHLEPFLPHHQGFDEFYGIPYSNDMWPLHPDTIRRRLKDPNDPGNWPPLPIMQAKAGSQVEIVNADVQPSDQEQMTVELTRRSVQFIEDTDREEPFFLYLPHPMVHVPLYVSERFAGKSGAGLFGDVMMEVDWSVGEILSAIERSHHADNTLVIFTSDNGPWLSYGDHAGSTGRLREGKGTMWEGGCREPTLMHWPGRVPAGSSCEHLCSTIDILPTIAQLVGVPLSDKKIDGESIVDLLIGAPGAVTPHRSLVGYYGGGQLQTIRNERFKLVFPHRYRTLAGKSGGTNGMPSGYQMVNAGLELYDLDNDPNESVNVIDSHPEVASRLSAEAERYRETLGDSLQKRRGSEVRGPGSIKELQ</sequence>
<dbReference type="PANTHER" id="PTHR42693:SF53">
    <property type="entry name" value="ENDO-4-O-SULFATASE"/>
    <property type="match status" value="1"/>
</dbReference>
<keyword evidence="4" id="KW-0732">Signal</keyword>